<proteinExistence type="predicted"/>
<accession>A0A450VKJ0</accession>
<protein>
    <submittedName>
        <fullName evidence="3">Uncharacterized protein</fullName>
    </submittedName>
</protein>
<dbReference type="EMBL" id="CAADFI010000244">
    <property type="protein sequence ID" value="VFK01742.1"/>
    <property type="molecule type" value="Genomic_DNA"/>
</dbReference>
<feature type="compositionally biased region" description="Basic residues" evidence="1">
    <location>
        <begin position="1"/>
        <end position="13"/>
    </location>
</feature>
<evidence type="ECO:0000313" key="3">
    <source>
        <dbReference type="EMBL" id="VFK05336.1"/>
    </source>
</evidence>
<evidence type="ECO:0000313" key="2">
    <source>
        <dbReference type="EMBL" id="VFK01742.1"/>
    </source>
</evidence>
<dbReference type="EMBL" id="CAADFJ010000260">
    <property type="protein sequence ID" value="VFK05336.1"/>
    <property type="molecule type" value="Genomic_DNA"/>
</dbReference>
<sequence>MARRLRVSRPSPRHTKDTESWREAGDFQRANVAVYYYIKIN</sequence>
<reference evidence="3" key="1">
    <citation type="submission" date="2019-02" db="EMBL/GenBank/DDBJ databases">
        <authorList>
            <person name="Gruber-Vodicka R. H."/>
            <person name="Seah K. B. B."/>
        </authorList>
    </citation>
    <scope>NUCLEOTIDE SEQUENCE</scope>
    <source>
        <strain evidence="3">BECK_SA2B12</strain>
        <strain evidence="2">BECK_SA2B20</strain>
    </source>
</reference>
<feature type="region of interest" description="Disordered" evidence="1">
    <location>
        <begin position="1"/>
        <end position="20"/>
    </location>
</feature>
<gene>
    <name evidence="2" type="ORF">BECKH772B_GA0070898_102447</name>
    <name evidence="3" type="ORF">BECKH772C_GA0070978_102606</name>
</gene>
<name>A0A450VKJ0_9GAMM</name>
<dbReference type="AlphaFoldDB" id="A0A450VKJ0"/>
<evidence type="ECO:0000256" key="1">
    <source>
        <dbReference type="SAM" id="MobiDB-lite"/>
    </source>
</evidence>
<organism evidence="3">
    <name type="scientific">Candidatus Kentrum eta</name>
    <dbReference type="NCBI Taxonomy" id="2126337"/>
    <lineage>
        <taxon>Bacteria</taxon>
        <taxon>Pseudomonadati</taxon>
        <taxon>Pseudomonadota</taxon>
        <taxon>Gammaproteobacteria</taxon>
        <taxon>Candidatus Kentrum</taxon>
    </lineage>
</organism>